<comment type="similarity">
    <text evidence="7 10">Belongs to the HD-ZIP homeobox family. Class I subfamily.</text>
</comment>
<feature type="region of interest" description="Disordered" evidence="12">
    <location>
        <begin position="124"/>
        <end position="143"/>
    </location>
</feature>
<comment type="function">
    <text evidence="10">Transcription factor.</text>
</comment>
<comment type="subcellular location">
    <subcellularLocation>
        <location evidence="1 8 9">Nucleus</location>
    </subcellularLocation>
</comment>
<evidence type="ECO:0000313" key="14">
    <source>
        <dbReference type="EMBL" id="KDP25205.1"/>
    </source>
</evidence>
<reference evidence="14 15" key="1">
    <citation type="journal article" date="2014" name="PLoS ONE">
        <title>Global Analysis of Gene Expression Profiles in Physic Nut (Jatropha curcas L.) Seedlings Exposed to Salt Stress.</title>
        <authorList>
            <person name="Zhang L."/>
            <person name="Zhang C."/>
            <person name="Wu P."/>
            <person name="Chen Y."/>
            <person name="Li M."/>
            <person name="Jiang H."/>
            <person name="Wu G."/>
        </authorList>
    </citation>
    <scope>NUCLEOTIDE SEQUENCE [LARGE SCALE GENOMIC DNA]</scope>
    <source>
        <strain evidence="15">cv. GZQX0401</strain>
        <tissue evidence="14">Young leaves</tissue>
    </source>
</reference>
<dbReference type="GO" id="GO:0005634">
    <property type="term" value="C:nucleus"/>
    <property type="evidence" value="ECO:0007669"/>
    <property type="project" value="UniProtKB-SubCell"/>
</dbReference>
<evidence type="ECO:0000313" key="15">
    <source>
        <dbReference type="Proteomes" id="UP000027138"/>
    </source>
</evidence>
<dbReference type="GO" id="GO:0000981">
    <property type="term" value="F:DNA-binding transcription factor activity, RNA polymerase II-specific"/>
    <property type="evidence" value="ECO:0007669"/>
    <property type="project" value="UniProtKB-UniRule"/>
</dbReference>
<keyword evidence="3 8" id="KW-0238">DNA-binding</keyword>
<organism evidence="14 15">
    <name type="scientific">Jatropha curcas</name>
    <name type="common">Barbados nut</name>
    <dbReference type="NCBI Taxonomy" id="180498"/>
    <lineage>
        <taxon>Eukaryota</taxon>
        <taxon>Viridiplantae</taxon>
        <taxon>Streptophyta</taxon>
        <taxon>Embryophyta</taxon>
        <taxon>Tracheophyta</taxon>
        <taxon>Spermatophyta</taxon>
        <taxon>Magnoliopsida</taxon>
        <taxon>eudicotyledons</taxon>
        <taxon>Gunneridae</taxon>
        <taxon>Pentapetalae</taxon>
        <taxon>rosids</taxon>
        <taxon>fabids</taxon>
        <taxon>Malpighiales</taxon>
        <taxon>Euphorbiaceae</taxon>
        <taxon>Crotonoideae</taxon>
        <taxon>Jatropheae</taxon>
        <taxon>Jatropha</taxon>
    </lineage>
</organism>
<dbReference type="Proteomes" id="UP000027138">
    <property type="component" value="Unassembled WGS sequence"/>
</dbReference>
<sequence>MDRSMQPTSGNANRRRFSDEQIKFLEFMFEAESRPEAQIKQQLANELGLQPRQVSIWFQNRRARLKTKQVEREYNRLKASHDALASRLESLKRENQSLLIQLKKLKNVQARQQENKICGLEQTESCKEQRPENRGPSSDSKEKLGQLFAGCSCKEETISSKEETRSSKEETLSSNQDSRNIGCSREGTKILNHLTESKDGSMTSSDWHRFASNYLLDESTCSSQWWEFLS</sequence>
<dbReference type="InterPro" id="IPR017970">
    <property type="entry name" value="Homeobox_CS"/>
</dbReference>
<evidence type="ECO:0000256" key="12">
    <source>
        <dbReference type="SAM" id="MobiDB-lite"/>
    </source>
</evidence>
<feature type="domain" description="Homeobox" evidence="13">
    <location>
        <begin position="8"/>
        <end position="68"/>
    </location>
</feature>
<evidence type="ECO:0000256" key="3">
    <source>
        <dbReference type="ARBA" id="ARBA00023125"/>
    </source>
</evidence>
<dbReference type="OrthoDB" id="6159439at2759"/>
<dbReference type="PRINTS" id="PR00031">
    <property type="entry name" value="HTHREPRESSR"/>
</dbReference>
<evidence type="ECO:0000256" key="8">
    <source>
        <dbReference type="PROSITE-ProRule" id="PRU00108"/>
    </source>
</evidence>
<evidence type="ECO:0000256" key="9">
    <source>
        <dbReference type="RuleBase" id="RU000682"/>
    </source>
</evidence>
<feature type="coiled-coil region" evidence="11">
    <location>
        <begin position="60"/>
        <end position="115"/>
    </location>
</feature>
<dbReference type="AlphaFoldDB" id="A0A067JZ10"/>
<dbReference type="Pfam" id="PF00046">
    <property type="entry name" value="Homeodomain"/>
    <property type="match status" value="1"/>
</dbReference>
<evidence type="ECO:0000256" key="11">
    <source>
        <dbReference type="SAM" id="Coils"/>
    </source>
</evidence>
<dbReference type="PROSITE" id="PS00027">
    <property type="entry name" value="HOMEOBOX_1"/>
    <property type="match status" value="1"/>
</dbReference>
<accession>A0A067JZ10</accession>
<evidence type="ECO:0000256" key="7">
    <source>
        <dbReference type="ARBA" id="ARBA00025748"/>
    </source>
</evidence>
<proteinExistence type="inferred from homology"/>
<dbReference type="InterPro" id="IPR045224">
    <property type="entry name" value="HDZip_class_I_plant"/>
</dbReference>
<evidence type="ECO:0000256" key="5">
    <source>
        <dbReference type="ARBA" id="ARBA00023163"/>
    </source>
</evidence>
<dbReference type="InterPro" id="IPR000047">
    <property type="entry name" value="HTH_motif"/>
</dbReference>
<dbReference type="GO" id="GO:0043565">
    <property type="term" value="F:sequence-specific DNA binding"/>
    <property type="evidence" value="ECO:0007669"/>
    <property type="project" value="InterPro"/>
</dbReference>
<feature type="DNA-binding region" description="Homeobox" evidence="8">
    <location>
        <begin position="10"/>
        <end position="69"/>
    </location>
</feature>
<dbReference type="PROSITE" id="PS50071">
    <property type="entry name" value="HOMEOBOX_2"/>
    <property type="match status" value="1"/>
</dbReference>
<keyword evidence="11" id="KW-0175">Coiled coil</keyword>
<protein>
    <recommendedName>
        <fullName evidence="10">Homeobox-leucine zipper protein</fullName>
    </recommendedName>
    <alternativeName>
        <fullName evidence="10">HD-ZIP protein</fullName>
    </alternativeName>
    <alternativeName>
        <fullName evidence="10">Homeodomain transcription factor</fullName>
    </alternativeName>
</protein>
<feature type="compositionally biased region" description="Basic and acidic residues" evidence="12">
    <location>
        <begin position="159"/>
        <end position="171"/>
    </location>
</feature>
<dbReference type="SMART" id="SM00389">
    <property type="entry name" value="HOX"/>
    <property type="match status" value="1"/>
</dbReference>
<dbReference type="Gene3D" id="1.10.10.60">
    <property type="entry name" value="Homeodomain-like"/>
    <property type="match status" value="1"/>
</dbReference>
<feature type="region of interest" description="Disordered" evidence="12">
    <location>
        <begin position="159"/>
        <end position="183"/>
    </location>
</feature>
<dbReference type="PANTHER" id="PTHR24326:SF552">
    <property type="entry name" value="HOMEOBOX-LEUCINE ZIPPER PROTEIN"/>
    <property type="match status" value="1"/>
</dbReference>
<dbReference type="InterPro" id="IPR009057">
    <property type="entry name" value="Homeodomain-like_sf"/>
</dbReference>
<name>A0A067JZ10_JATCU</name>
<evidence type="ECO:0000256" key="10">
    <source>
        <dbReference type="RuleBase" id="RU369038"/>
    </source>
</evidence>
<dbReference type="EMBL" id="KK914993">
    <property type="protein sequence ID" value="KDP25205.1"/>
    <property type="molecule type" value="Genomic_DNA"/>
</dbReference>
<gene>
    <name evidence="14" type="ORF">JCGZ_20361</name>
</gene>
<evidence type="ECO:0000256" key="4">
    <source>
        <dbReference type="ARBA" id="ARBA00023155"/>
    </source>
</evidence>
<keyword evidence="4 8" id="KW-0371">Homeobox</keyword>
<keyword evidence="15" id="KW-1185">Reference proteome</keyword>
<keyword evidence="2 10" id="KW-0805">Transcription regulation</keyword>
<keyword evidence="6 8" id="KW-0539">Nucleus</keyword>
<dbReference type="PANTHER" id="PTHR24326">
    <property type="entry name" value="HOMEOBOX-LEUCINE ZIPPER PROTEIN"/>
    <property type="match status" value="1"/>
</dbReference>
<dbReference type="Pfam" id="PF02183">
    <property type="entry name" value="HALZ"/>
    <property type="match status" value="1"/>
</dbReference>
<evidence type="ECO:0000256" key="1">
    <source>
        <dbReference type="ARBA" id="ARBA00004123"/>
    </source>
</evidence>
<dbReference type="GO" id="GO:0045893">
    <property type="term" value="P:positive regulation of DNA-templated transcription"/>
    <property type="evidence" value="ECO:0007669"/>
    <property type="project" value="TreeGrafter"/>
</dbReference>
<dbReference type="KEGG" id="jcu:105646019"/>
<keyword evidence="5 10" id="KW-0804">Transcription</keyword>
<evidence type="ECO:0000259" key="13">
    <source>
        <dbReference type="PROSITE" id="PS50071"/>
    </source>
</evidence>
<evidence type="ECO:0000256" key="6">
    <source>
        <dbReference type="ARBA" id="ARBA00023242"/>
    </source>
</evidence>
<evidence type="ECO:0000256" key="2">
    <source>
        <dbReference type="ARBA" id="ARBA00023015"/>
    </source>
</evidence>
<dbReference type="SUPFAM" id="SSF46689">
    <property type="entry name" value="Homeodomain-like"/>
    <property type="match status" value="1"/>
</dbReference>
<dbReference type="InterPro" id="IPR001356">
    <property type="entry name" value="HD"/>
</dbReference>
<dbReference type="InterPro" id="IPR003106">
    <property type="entry name" value="Leu_zip_homeo"/>
</dbReference>
<dbReference type="CDD" id="cd00086">
    <property type="entry name" value="homeodomain"/>
    <property type="match status" value="1"/>
</dbReference>